<dbReference type="Proteomes" id="UP000355283">
    <property type="component" value="Unassembled WGS sequence"/>
</dbReference>
<dbReference type="PANTHER" id="PTHR35709">
    <property type="entry name" value="PROTEIN PROTON GRADIENT REGULATION 5, CHLOROPLASTIC"/>
    <property type="match status" value="1"/>
</dbReference>
<evidence type="ECO:0000256" key="1">
    <source>
        <dbReference type="SAM" id="SignalP"/>
    </source>
</evidence>
<name>A0A4D9D3G6_9STRA</name>
<comment type="caution">
    <text evidence="2">The sequence shown here is derived from an EMBL/GenBank/DDBJ whole genome shotgun (WGS) entry which is preliminary data.</text>
</comment>
<dbReference type="AlphaFoldDB" id="A0A4D9D3G6"/>
<dbReference type="InterPro" id="IPR037497">
    <property type="entry name" value="PGR5"/>
</dbReference>
<evidence type="ECO:0000313" key="2">
    <source>
        <dbReference type="EMBL" id="TFJ84543.1"/>
    </source>
</evidence>
<sequence length="131" mass="14103">MDRSPCLWSGLLVALFLSLMASSHAFFMAAPLRPPASTPAPYGLFQPGGRQQGAMSMMGGKVAKFGFFSPAVIVAKIVLGEKKLNKVRGKAISLHSQAITEFCTFVGAQGKTRNRLIKKAKTNGDELGFLW</sequence>
<accession>A0A4D9D3G6</accession>
<dbReference type="PANTHER" id="PTHR35709:SF1">
    <property type="entry name" value="PROTEIN PROTON GRADIENT REGULATION 5, CHLOROPLASTIC"/>
    <property type="match status" value="1"/>
</dbReference>
<reference evidence="2 3" key="1">
    <citation type="submission" date="2019-01" db="EMBL/GenBank/DDBJ databases">
        <title>Nuclear Genome Assembly of the Microalgal Biofuel strain Nannochloropsis salina CCMP1776.</title>
        <authorList>
            <person name="Hovde B."/>
        </authorList>
    </citation>
    <scope>NUCLEOTIDE SEQUENCE [LARGE SCALE GENOMIC DNA]</scope>
    <source>
        <strain evidence="2 3">CCMP1776</strain>
    </source>
</reference>
<dbReference type="EMBL" id="SDOX01000018">
    <property type="protein sequence ID" value="TFJ84543.1"/>
    <property type="molecule type" value="Genomic_DNA"/>
</dbReference>
<feature type="signal peptide" evidence="1">
    <location>
        <begin position="1"/>
        <end position="25"/>
    </location>
</feature>
<dbReference type="GO" id="GO:0009773">
    <property type="term" value="P:photosynthetic electron transport in photosystem I"/>
    <property type="evidence" value="ECO:0007669"/>
    <property type="project" value="InterPro"/>
</dbReference>
<keyword evidence="1" id="KW-0732">Signal</keyword>
<gene>
    <name evidence="2" type="ORF">NSK_004009</name>
</gene>
<proteinExistence type="predicted"/>
<dbReference type="GO" id="GO:0009644">
    <property type="term" value="P:response to high light intensity"/>
    <property type="evidence" value="ECO:0007669"/>
    <property type="project" value="InterPro"/>
</dbReference>
<feature type="chain" id="PRO_5020033847" evidence="1">
    <location>
        <begin position="26"/>
        <end position="131"/>
    </location>
</feature>
<evidence type="ECO:0000313" key="3">
    <source>
        <dbReference type="Proteomes" id="UP000355283"/>
    </source>
</evidence>
<organism evidence="2 3">
    <name type="scientific">Nannochloropsis salina CCMP1776</name>
    <dbReference type="NCBI Taxonomy" id="1027361"/>
    <lineage>
        <taxon>Eukaryota</taxon>
        <taxon>Sar</taxon>
        <taxon>Stramenopiles</taxon>
        <taxon>Ochrophyta</taxon>
        <taxon>Eustigmatophyceae</taxon>
        <taxon>Eustigmatales</taxon>
        <taxon>Monodopsidaceae</taxon>
        <taxon>Microchloropsis</taxon>
        <taxon>Microchloropsis salina</taxon>
    </lineage>
</organism>
<protein>
    <submittedName>
        <fullName evidence="2">Uncharacterized protein</fullName>
    </submittedName>
</protein>
<dbReference type="OrthoDB" id="26525at2759"/>
<keyword evidence="3" id="KW-1185">Reference proteome</keyword>